<comment type="caution">
    <text evidence="4">The sequence shown here is derived from an EMBL/GenBank/DDBJ whole genome shotgun (WGS) entry which is preliminary data.</text>
</comment>
<sequence length="122" mass="12850">MSRFLLVCFVMTELLMVLAMAHENQHLESRAPEAETEVEHQKSVVGSSDPPVSSAAAPSSEDEGESTEVAEAPGIRRMGKHHSSGGSAAGGGVIIGGIATAIFAVVFAYIRVTRRRNADVKS</sequence>
<keyword evidence="2" id="KW-1133">Transmembrane helix</keyword>
<keyword evidence="2" id="KW-0472">Membrane</keyword>
<dbReference type="AlphaFoldDB" id="A0A822XTA8"/>
<keyword evidence="5" id="KW-1185">Reference proteome</keyword>
<dbReference type="PANTHER" id="PTHR34558">
    <property type="entry name" value="EXPRESSED PROTEIN"/>
    <property type="match status" value="1"/>
</dbReference>
<accession>A0A822XTA8</accession>
<reference evidence="4 5" key="1">
    <citation type="journal article" date="2020" name="Mol. Biol. Evol.">
        <title>Distinct Expression and Methylation Patterns for Genes with Different Fates following a Single Whole-Genome Duplication in Flowering Plants.</title>
        <authorList>
            <person name="Shi T."/>
            <person name="Rahmani R.S."/>
            <person name="Gugger P.F."/>
            <person name="Wang M."/>
            <person name="Li H."/>
            <person name="Zhang Y."/>
            <person name="Li Z."/>
            <person name="Wang Q."/>
            <person name="Van de Peer Y."/>
            <person name="Marchal K."/>
            <person name="Chen J."/>
        </authorList>
    </citation>
    <scope>NUCLEOTIDE SEQUENCE [LARGE SCALE GENOMIC DNA]</scope>
    <source>
        <tissue evidence="4">Leaf</tissue>
    </source>
</reference>
<evidence type="ECO:0000313" key="4">
    <source>
        <dbReference type="EMBL" id="DAD20678.1"/>
    </source>
</evidence>
<dbReference type="PANTHER" id="PTHR34558:SF4">
    <property type="entry name" value="TRANSMEMBRANE PROTEIN"/>
    <property type="match status" value="1"/>
</dbReference>
<proteinExistence type="predicted"/>
<evidence type="ECO:0000256" key="3">
    <source>
        <dbReference type="SAM" id="SignalP"/>
    </source>
</evidence>
<feature type="compositionally biased region" description="Basic and acidic residues" evidence="1">
    <location>
        <begin position="28"/>
        <end position="42"/>
    </location>
</feature>
<organism evidence="4 5">
    <name type="scientific">Nelumbo nucifera</name>
    <name type="common">Sacred lotus</name>
    <dbReference type="NCBI Taxonomy" id="4432"/>
    <lineage>
        <taxon>Eukaryota</taxon>
        <taxon>Viridiplantae</taxon>
        <taxon>Streptophyta</taxon>
        <taxon>Embryophyta</taxon>
        <taxon>Tracheophyta</taxon>
        <taxon>Spermatophyta</taxon>
        <taxon>Magnoliopsida</taxon>
        <taxon>Proteales</taxon>
        <taxon>Nelumbonaceae</taxon>
        <taxon>Nelumbo</taxon>
    </lineage>
</organism>
<feature type="signal peptide" evidence="3">
    <location>
        <begin position="1"/>
        <end position="21"/>
    </location>
</feature>
<protein>
    <recommendedName>
        <fullName evidence="6">Transmembrane protein</fullName>
    </recommendedName>
</protein>
<evidence type="ECO:0000313" key="5">
    <source>
        <dbReference type="Proteomes" id="UP000607653"/>
    </source>
</evidence>
<feature type="transmembrane region" description="Helical" evidence="2">
    <location>
        <begin position="88"/>
        <end position="112"/>
    </location>
</feature>
<feature type="chain" id="PRO_5032848989" description="Transmembrane protein" evidence="3">
    <location>
        <begin position="22"/>
        <end position="122"/>
    </location>
</feature>
<feature type="compositionally biased region" description="Low complexity" evidence="1">
    <location>
        <begin position="43"/>
        <end position="59"/>
    </location>
</feature>
<feature type="region of interest" description="Disordered" evidence="1">
    <location>
        <begin position="28"/>
        <end position="87"/>
    </location>
</feature>
<name>A0A822XTA8_NELNU</name>
<evidence type="ECO:0000256" key="2">
    <source>
        <dbReference type="SAM" id="Phobius"/>
    </source>
</evidence>
<keyword evidence="2" id="KW-0812">Transmembrane</keyword>
<evidence type="ECO:0008006" key="6">
    <source>
        <dbReference type="Google" id="ProtNLM"/>
    </source>
</evidence>
<dbReference type="Proteomes" id="UP000607653">
    <property type="component" value="Unassembled WGS sequence"/>
</dbReference>
<keyword evidence="3" id="KW-0732">Signal</keyword>
<dbReference type="EMBL" id="DUZY01000001">
    <property type="protein sequence ID" value="DAD20678.1"/>
    <property type="molecule type" value="Genomic_DNA"/>
</dbReference>
<gene>
    <name evidence="4" type="ORF">HUJ06_022141</name>
</gene>
<evidence type="ECO:0000256" key="1">
    <source>
        <dbReference type="SAM" id="MobiDB-lite"/>
    </source>
</evidence>